<dbReference type="Proteomes" id="UP000034325">
    <property type="component" value="Unassembled WGS sequence"/>
</dbReference>
<organism evidence="2 3">
    <name type="scientific">Candidatus Woesebacteria bacterium GW2011_GWA1_39_12</name>
    <dbReference type="NCBI Taxonomy" id="1618549"/>
    <lineage>
        <taxon>Bacteria</taxon>
        <taxon>Candidatus Woeseibacteriota</taxon>
    </lineage>
</organism>
<accession>A0A0G0MA98</accession>
<evidence type="ECO:0000313" key="3">
    <source>
        <dbReference type="Proteomes" id="UP000034325"/>
    </source>
</evidence>
<dbReference type="EMBL" id="LBWA01000014">
    <property type="protein sequence ID" value="KKQ97270.1"/>
    <property type="molecule type" value="Genomic_DNA"/>
</dbReference>
<dbReference type="InterPro" id="IPR039440">
    <property type="entry name" value="DUF3850"/>
</dbReference>
<dbReference type="Gene3D" id="2.30.130.30">
    <property type="entry name" value="Hypothetical protein"/>
    <property type="match status" value="1"/>
</dbReference>
<gene>
    <name evidence="2" type="ORF">UT23_C0014G0006</name>
</gene>
<dbReference type="AlphaFoldDB" id="A0A0G0MA98"/>
<comment type="caution">
    <text evidence="2">The sequence shown here is derived from an EMBL/GenBank/DDBJ whole genome shotgun (WGS) entry which is preliminary data.</text>
</comment>
<dbReference type="InterPro" id="IPR015947">
    <property type="entry name" value="PUA-like_sf"/>
</dbReference>
<proteinExistence type="predicted"/>
<reference evidence="2 3" key="1">
    <citation type="journal article" date="2015" name="Nature">
        <title>rRNA introns, odd ribosomes, and small enigmatic genomes across a large radiation of phyla.</title>
        <authorList>
            <person name="Brown C.T."/>
            <person name="Hug L.A."/>
            <person name="Thomas B.C."/>
            <person name="Sharon I."/>
            <person name="Castelle C.J."/>
            <person name="Singh A."/>
            <person name="Wilkins M.J."/>
            <person name="Williams K.H."/>
            <person name="Banfield J.F."/>
        </authorList>
    </citation>
    <scope>NUCLEOTIDE SEQUENCE [LARGE SCALE GENOMIC DNA]</scope>
</reference>
<protein>
    <recommendedName>
        <fullName evidence="1">DUF3850 domain-containing protein</fullName>
    </recommendedName>
</protein>
<evidence type="ECO:0000313" key="2">
    <source>
        <dbReference type="EMBL" id="KKQ97270.1"/>
    </source>
</evidence>
<feature type="domain" description="DUF3850" evidence="1">
    <location>
        <begin position="7"/>
        <end position="67"/>
    </location>
</feature>
<evidence type="ECO:0000259" key="1">
    <source>
        <dbReference type="Pfam" id="PF12961"/>
    </source>
</evidence>
<dbReference type="Pfam" id="PF12961">
    <property type="entry name" value="DUF3850"/>
    <property type="match status" value="1"/>
</dbReference>
<name>A0A0G0MA98_9BACT</name>
<dbReference type="SUPFAM" id="SSF88697">
    <property type="entry name" value="PUA domain-like"/>
    <property type="match status" value="1"/>
</dbReference>
<sequence>MRRIEKKAWSELFEKVRTGEKTFDLRLDDFRCKVGDILILREWNPKEKKYTGRVLERKVTFVLKSKDVLKFWSEEEIAKHGFQVIAFKK</sequence>